<keyword evidence="1 6" id="KW-0378">Hydrolase</keyword>
<name>A0A7D8UYB2_9HELO</name>
<evidence type="ECO:0000256" key="1">
    <source>
        <dbReference type="ARBA" id="ARBA00022806"/>
    </source>
</evidence>
<dbReference type="CDD" id="cd06008">
    <property type="entry name" value="NF-X1-zinc-finger"/>
    <property type="match status" value="1"/>
</dbReference>
<dbReference type="InterPro" id="IPR027417">
    <property type="entry name" value="P-loop_NTPase"/>
</dbReference>
<dbReference type="GO" id="GO:0031380">
    <property type="term" value="C:nuclear RNA-directed RNA polymerase complex"/>
    <property type="evidence" value="ECO:0007669"/>
    <property type="project" value="TreeGrafter"/>
</dbReference>
<dbReference type="OrthoDB" id="409395at2759"/>
<dbReference type="InterPro" id="IPR057373">
    <property type="entry name" value="ZNFX1"/>
</dbReference>
<dbReference type="GO" id="GO:0031048">
    <property type="term" value="P:regulatory ncRNA-mediated heterochromatin formation"/>
    <property type="evidence" value="ECO:0007669"/>
    <property type="project" value="TreeGrafter"/>
</dbReference>
<dbReference type="Pfam" id="PF25396">
    <property type="entry name" value="ZNFX1"/>
    <property type="match status" value="1"/>
</dbReference>
<dbReference type="Proteomes" id="UP000481288">
    <property type="component" value="Unassembled WGS sequence"/>
</dbReference>
<dbReference type="Pfam" id="PF13086">
    <property type="entry name" value="AAA_11"/>
    <property type="match status" value="1"/>
</dbReference>
<dbReference type="InterPro" id="IPR045055">
    <property type="entry name" value="DNA2/NAM7-like"/>
</dbReference>
<feature type="domain" description="DNA2/NAM7 helicase helicase" evidence="3">
    <location>
        <begin position="346"/>
        <end position="721"/>
    </location>
</feature>
<gene>
    <name evidence="6" type="primary">hrr1</name>
    <name evidence="6" type="ORF">LCER1_G000586</name>
</gene>
<dbReference type="GO" id="GO:0004386">
    <property type="term" value="F:helicase activity"/>
    <property type="evidence" value="ECO:0007669"/>
    <property type="project" value="UniProtKB-KW"/>
</dbReference>
<evidence type="ECO:0000313" key="6">
    <source>
        <dbReference type="EMBL" id="TVY59435.1"/>
    </source>
</evidence>
<dbReference type="EMBL" id="QGMG01000003">
    <property type="protein sequence ID" value="TVY59435.1"/>
    <property type="molecule type" value="Genomic_DNA"/>
</dbReference>
<evidence type="ECO:0000313" key="7">
    <source>
        <dbReference type="Proteomes" id="UP000481288"/>
    </source>
</evidence>
<evidence type="ECO:0000259" key="5">
    <source>
        <dbReference type="Pfam" id="PF25396"/>
    </source>
</evidence>
<dbReference type="PANTHER" id="PTHR10887:SF341">
    <property type="entry name" value="NFX1-TYPE ZINC FINGER-CONTAINING PROTEIN 1"/>
    <property type="match status" value="1"/>
</dbReference>
<keyword evidence="1 6" id="KW-0547">Nucleotide-binding</keyword>
<feature type="compositionally biased region" description="Basic and acidic residues" evidence="2">
    <location>
        <begin position="1191"/>
        <end position="1211"/>
    </location>
</feature>
<reference evidence="6 7" key="1">
    <citation type="submission" date="2018-05" db="EMBL/GenBank/DDBJ databases">
        <title>Whole genome sequencing for identification of molecular markers to develop diagnostic detection tools for the regulated plant pathogen Lachnellula willkommii.</title>
        <authorList>
            <person name="Giroux E."/>
            <person name="Bilodeau G."/>
        </authorList>
    </citation>
    <scope>NUCLEOTIDE SEQUENCE [LARGE SCALE GENOMIC DNA]</scope>
    <source>
        <strain evidence="6 7">CBS 625.97</strain>
    </source>
</reference>
<dbReference type="Pfam" id="PF13087">
    <property type="entry name" value="AAA_12"/>
    <property type="match status" value="1"/>
</dbReference>
<keyword evidence="7" id="KW-1185">Reference proteome</keyword>
<feature type="compositionally biased region" description="Polar residues" evidence="2">
    <location>
        <begin position="1308"/>
        <end position="1318"/>
    </location>
</feature>
<feature type="domain" description="ZNFX1" evidence="5">
    <location>
        <begin position="117"/>
        <end position="218"/>
    </location>
</feature>
<keyword evidence="1 6" id="KW-0347">Helicase</keyword>
<feature type="compositionally biased region" description="Basic and acidic residues" evidence="2">
    <location>
        <begin position="1347"/>
        <end position="1356"/>
    </location>
</feature>
<dbReference type="CDD" id="cd18808">
    <property type="entry name" value="SF1_C_Upf1"/>
    <property type="match status" value="1"/>
</dbReference>
<feature type="region of interest" description="Disordered" evidence="2">
    <location>
        <begin position="1188"/>
        <end position="1216"/>
    </location>
</feature>
<protein>
    <submittedName>
        <fullName evidence="6">Helicase required for RNAi-mediated heterochromatin assembly 1</fullName>
    </submittedName>
</protein>
<dbReference type="InterPro" id="IPR041679">
    <property type="entry name" value="DNA2/NAM7-like_C"/>
</dbReference>
<accession>A0A7D8UYB2</accession>
<proteinExistence type="predicted"/>
<dbReference type="SUPFAM" id="SSF52540">
    <property type="entry name" value="P-loop containing nucleoside triphosphate hydrolases"/>
    <property type="match status" value="1"/>
</dbReference>
<organism evidence="6 7">
    <name type="scientific">Lachnellula cervina</name>
    <dbReference type="NCBI Taxonomy" id="1316786"/>
    <lineage>
        <taxon>Eukaryota</taxon>
        <taxon>Fungi</taxon>
        <taxon>Dikarya</taxon>
        <taxon>Ascomycota</taxon>
        <taxon>Pezizomycotina</taxon>
        <taxon>Leotiomycetes</taxon>
        <taxon>Helotiales</taxon>
        <taxon>Lachnaceae</taxon>
        <taxon>Lachnellula</taxon>
    </lineage>
</organism>
<feature type="region of interest" description="Disordered" evidence="2">
    <location>
        <begin position="1230"/>
        <end position="1377"/>
    </location>
</feature>
<comment type="caution">
    <text evidence="6">The sequence shown here is derived from an EMBL/GenBank/DDBJ whole genome shotgun (WGS) entry which is preliminary data.</text>
</comment>
<dbReference type="Gene3D" id="3.40.50.300">
    <property type="entry name" value="P-loop containing nucleotide triphosphate hydrolases"/>
    <property type="match status" value="3"/>
</dbReference>
<feature type="domain" description="DNA2/NAM7 helicase-like C-terminal" evidence="4">
    <location>
        <begin position="736"/>
        <end position="929"/>
    </location>
</feature>
<keyword evidence="1 6" id="KW-0067">ATP-binding</keyword>
<evidence type="ECO:0000259" key="3">
    <source>
        <dbReference type="Pfam" id="PF13086"/>
    </source>
</evidence>
<dbReference type="InterPro" id="IPR047187">
    <property type="entry name" value="SF1_C_Upf1"/>
</dbReference>
<evidence type="ECO:0000256" key="2">
    <source>
        <dbReference type="SAM" id="MobiDB-lite"/>
    </source>
</evidence>
<sequence length="1403" mass="156757">MVYVHQGPGFEALRGHIDKVHLTGTHAEEWRNLPEVPTASEIWSTDSSRETRPVEEEWNEYMREPGYEIALPHNIIKGPWPSKVEYLGAHYQILREDVVAPLRHSVASFKDRPDMMEDNDTHIYTHVTIKGMMLSPVGPAFRVEFSTERAGKQIRWEQSKRLMQGSLVAISSHKDSFRTSCKVAVIAARPLVGGVDQNPPQVDIFWGDNNDAVFDPDERKKPYPSNWFKADILQDYIMVEARTGYFEASRHMLVAIQKLMTESTFTMGYDANGSSFALAKHIVDLDSNVTAPTYVEDHSIYDLSSLLPAEKATEIIEGGITRGDCLQNVDLLDLEAFPKIPESGMDPSQLLAFQSMMNRKVAIVQGPPGTGKTFVSVSALKVMLANLQPDEPPIIVAAQTNHALDQLLNHVLKFEPNILRLGGRCDKGNTAILERTLYQLKQSDHMVPSMFQGLKDAQKRVASNVEAIAEILNPLVTSELVTAKMFLNAGVIRQEHYDSLNDDDWSDDGDVSEGLESWLREDQIYPILRTPQNDTTLPLEEGEVEQEVVSALDQEVRGEHFDREADKDGLTGTYVPFNRIHTGRNTGVLDDNIKKLLRKHRDLHAVPYSKRGDMYRYLLKQLDRKMRMKMKLQLSQYNDAIDNLRLTKWSLNAHFIRHMRIKLIGCTTTGLSKYRGLLAAVQPRTLLIEEAAETKEGTIIAGMIETLQHLILVGDHQQLQANCNVKALEEAPYHMNISMFERLVRNSIGYVMLNEQRRMVPNIRKLLTIEPTPFYENLQDHRSVLDRKDNRPLVPGMGDRDVHFFSHDWPECRNPDSSRYNPDEAQMIAGAFRHLIFNGTEASKITVLTFYNGQRKRIVQELKNTPGLEHVTYFNVFTVDSFQGEENDIILLSLVRSNDQLSIGFLDNKNRLVVALSRARRGLYIFGNALTLTAAESNELGIGRDPLWDPLLQHLKRQRQFKYGAGFPITCIRHEKTIEIAEPQDWALNAGGCDAKCGAILPCGHFCTYTCHSFPESEVPCREACPLQLPCGHGCSRFCYEACTCEQCTPVIQTELEAWNLATDSTGTIYTVSDVRSGSEHALHESSPSSGGSSGRGRNGRFAMRGGSFNQNNHRGDRGSRGRGRGRRGGGGGGRGRQAPFRGSDRPQNTYASQQPLALLNNSPEHQAIIPGRIQTTSQHHPGVIAWNTWDADKADRKSNEERLDGGKTDDPQAPSQFDTAVKVLEADFKGKPVNDKSSPLRGFNSSNGTGGAKTSTKSDYMRKGASARRGDALHPKKNARKPELVVQSYRSSPSNPAVEKKKDMTSDRQASGNQSCMSIVDLSPLSSPKSISQEEKTSHIRVSKAKKAENGHANRVDGGIIAPVANQRQEPPPLIDFDEPSIHIGIDQSVIPESWRVSGGCD</sequence>
<dbReference type="PANTHER" id="PTHR10887">
    <property type="entry name" value="DNA2/NAM7 HELICASE FAMILY"/>
    <property type="match status" value="1"/>
</dbReference>
<feature type="region of interest" description="Disordered" evidence="2">
    <location>
        <begin position="1079"/>
        <end position="1150"/>
    </location>
</feature>
<evidence type="ECO:0000259" key="4">
    <source>
        <dbReference type="Pfam" id="PF13087"/>
    </source>
</evidence>
<dbReference type="InterPro" id="IPR041677">
    <property type="entry name" value="DNA2/NAM7_AAA_11"/>
</dbReference>
<feature type="compositionally biased region" description="Polar residues" evidence="2">
    <location>
        <begin position="1244"/>
        <end position="1259"/>
    </location>
</feature>